<dbReference type="InterPro" id="IPR015915">
    <property type="entry name" value="Kelch-typ_b-propeller"/>
</dbReference>
<name>A0A0N5CLN8_THECL</name>
<dbReference type="AlphaFoldDB" id="A0A0N5CLN8"/>
<dbReference type="PROSITE" id="PS50181">
    <property type="entry name" value="FBOX"/>
    <property type="match status" value="1"/>
</dbReference>
<proteinExistence type="predicted"/>
<dbReference type="InterPro" id="IPR036047">
    <property type="entry name" value="F-box-like_dom_sf"/>
</dbReference>
<dbReference type="SUPFAM" id="SSF117281">
    <property type="entry name" value="Kelch motif"/>
    <property type="match status" value="1"/>
</dbReference>
<dbReference type="Proteomes" id="UP000276776">
    <property type="component" value="Unassembled WGS sequence"/>
</dbReference>
<dbReference type="EMBL" id="UYYF01000108">
    <property type="protein sequence ID" value="VDM96254.1"/>
    <property type="molecule type" value="Genomic_DNA"/>
</dbReference>
<gene>
    <name evidence="2" type="ORF">TCLT_LOCUS1034</name>
</gene>
<dbReference type="InterPro" id="IPR001810">
    <property type="entry name" value="F-box_dom"/>
</dbReference>
<evidence type="ECO:0000313" key="2">
    <source>
        <dbReference type="EMBL" id="VDM96254.1"/>
    </source>
</evidence>
<sequence>MTTDKLPDLVMEIIFSYLNQYDDLDNVRLVNRQWCRIACTVIRIFKKSFLRCNQMTWELQKTVENEDESIIAKRCSHASCYHDGSKKLYIFGGCTDNYTAFNDLWSFDLKSRKWSREFIKCAPFPRPKAMSIFVPYKEYLILHGGFSKSSPNPIHQAANFYNEMHMYDTKTSEWVEFETEPSPPMIASHCACVVDDFLVIFGGSHNSRATNSVYVLDIVSKTWHIPSIAKRSNLIAELSSHLLEPAPRYGSSCVLIDKSHLLVIGGCGGPNCIYNDAWLLKFDLTLCTAWEWKQVTITNPKSGPSQLWCHPACPVGQNLACISYAKKQNKYKAVSLDLCSAPFHITSRNPMRALPRSIITGSPSVSRSMNYQSSTNFGSLFLDFSSRQRGNGLLRCKKRPGTACVYVLNTAKVLEDQTVTWLQQDIDLNAPDDTMLYSLSAGRGELIMFGGMRSDMRDDGSNPFVHIITNDVYILRPFRSV</sequence>
<evidence type="ECO:0000259" key="1">
    <source>
        <dbReference type="PROSITE" id="PS50181"/>
    </source>
</evidence>
<reference evidence="2 3" key="2">
    <citation type="submission" date="2018-11" db="EMBL/GenBank/DDBJ databases">
        <authorList>
            <consortium name="Pathogen Informatics"/>
        </authorList>
    </citation>
    <scope>NUCLEOTIDE SEQUENCE [LARGE SCALE GENOMIC DNA]</scope>
</reference>
<dbReference type="OMA" id="KCAPFPR"/>
<reference evidence="4" key="1">
    <citation type="submission" date="2017-02" db="UniProtKB">
        <authorList>
            <consortium name="WormBaseParasite"/>
        </authorList>
    </citation>
    <scope>IDENTIFICATION</scope>
</reference>
<dbReference type="InterPro" id="IPR052821">
    <property type="entry name" value="F-box_only_SRC"/>
</dbReference>
<dbReference type="SUPFAM" id="SSF81383">
    <property type="entry name" value="F-box domain"/>
    <property type="match status" value="1"/>
</dbReference>
<dbReference type="Gene3D" id="1.20.1280.50">
    <property type="match status" value="1"/>
</dbReference>
<dbReference type="GO" id="GO:1990756">
    <property type="term" value="F:ubiquitin-like ligase-substrate adaptor activity"/>
    <property type="evidence" value="ECO:0007669"/>
    <property type="project" value="TreeGrafter"/>
</dbReference>
<dbReference type="GO" id="GO:0019005">
    <property type="term" value="C:SCF ubiquitin ligase complex"/>
    <property type="evidence" value="ECO:0007669"/>
    <property type="project" value="TreeGrafter"/>
</dbReference>
<evidence type="ECO:0000313" key="4">
    <source>
        <dbReference type="WBParaSite" id="TCLT_0000103301-mRNA-1"/>
    </source>
</evidence>
<dbReference type="Pfam" id="PF12937">
    <property type="entry name" value="F-box-like"/>
    <property type="match status" value="1"/>
</dbReference>
<dbReference type="Pfam" id="PF13415">
    <property type="entry name" value="Beta-prop_FBX42"/>
    <property type="match status" value="1"/>
</dbReference>
<dbReference type="PANTHER" id="PTHR46432">
    <property type="entry name" value="F-BOX ONLY PROTEIN 42"/>
    <property type="match status" value="1"/>
</dbReference>
<organism evidence="4">
    <name type="scientific">Thelazia callipaeda</name>
    <name type="common">Oriental eyeworm</name>
    <name type="synonym">Parasitic nematode</name>
    <dbReference type="NCBI Taxonomy" id="103827"/>
    <lineage>
        <taxon>Eukaryota</taxon>
        <taxon>Metazoa</taxon>
        <taxon>Ecdysozoa</taxon>
        <taxon>Nematoda</taxon>
        <taxon>Chromadorea</taxon>
        <taxon>Rhabditida</taxon>
        <taxon>Spirurina</taxon>
        <taxon>Spiruromorpha</taxon>
        <taxon>Thelazioidea</taxon>
        <taxon>Thelaziidae</taxon>
        <taxon>Thelazia</taxon>
    </lineage>
</organism>
<feature type="domain" description="F-box" evidence="1">
    <location>
        <begin position="1"/>
        <end position="48"/>
    </location>
</feature>
<dbReference type="WBParaSite" id="TCLT_0000103301-mRNA-1">
    <property type="protein sequence ID" value="TCLT_0000103301-mRNA-1"/>
    <property type="gene ID" value="TCLT_0000103301"/>
</dbReference>
<protein>
    <submittedName>
        <fullName evidence="4">F-box domain-containing protein</fullName>
    </submittedName>
</protein>
<accession>A0A0N5CLN8</accession>
<dbReference type="Gene3D" id="2.120.10.80">
    <property type="entry name" value="Kelch-type beta propeller"/>
    <property type="match status" value="2"/>
</dbReference>
<evidence type="ECO:0000313" key="3">
    <source>
        <dbReference type="Proteomes" id="UP000276776"/>
    </source>
</evidence>
<keyword evidence="3" id="KW-1185">Reference proteome</keyword>
<dbReference type="STRING" id="103827.A0A0N5CLN8"/>
<dbReference type="PANTHER" id="PTHR46432:SF1">
    <property type="entry name" value="F-BOX ONLY PROTEIN 42"/>
    <property type="match status" value="1"/>
</dbReference>
<dbReference type="OrthoDB" id="9973021at2759"/>